<accession>A0A1G9JHP1</accession>
<dbReference type="AlphaFoldDB" id="A0A1G9JHP1"/>
<organism evidence="2 3">
    <name type="scientific">Streptomyces indicus</name>
    <dbReference type="NCBI Taxonomy" id="417292"/>
    <lineage>
        <taxon>Bacteria</taxon>
        <taxon>Bacillati</taxon>
        <taxon>Actinomycetota</taxon>
        <taxon>Actinomycetes</taxon>
        <taxon>Kitasatosporales</taxon>
        <taxon>Streptomycetaceae</taxon>
        <taxon>Streptomyces</taxon>
    </lineage>
</organism>
<evidence type="ECO:0000256" key="1">
    <source>
        <dbReference type="SAM" id="MobiDB-lite"/>
    </source>
</evidence>
<dbReference type="OrthoDB" id="3917849at2"/>
<feature type="region of interest" description="Disordered" evidence="1">
    <location>
        <begin position="525"/>
        <end position="648"/>
    </location>
</feature>
<dbReference type="STRING" id="417292.SAMN05421806_1313"/>
<protein>
    <submittedName>
        <fullName evidence="2">YwqJ-like deaminase</fullName>
    </submittedName>
</protein>
<dbReference type="Proteomes" id="UP000199155">
    <property type="component" value="Unassembled WGS sequence"/>
</dbReference>
<reference evidence="2 3" key="1">
    <citation type="submission" date="2016-10" db="EMBL/GenBank/DDBJ databases">
        <authorList>
            <person name="de Groot N.N."/>
        </authorList>
    </citation>
    <scope>NUCLEOTIDE SEQUENCE [LARGE SCALE GENOMIC DNA]</scope>
    <source>
        <strain evidence="2 3">CGMCC 4.5727</strain>
    </source>
</reference>
<dbReference type="EMBL" id="FNFF01000031">
    <property type="protein sequence ID" value="SDL36802.1"/>
    <property type="molecule type" value="Genomic_DNA"/>
</dbReference>
<name>A0A1G9JHP1_9ACTN</name>
<gene>
    <name evidence="2" type="ORF">SAMN05421806_1313</name>
</gene>
<evidence type="ECO:0000313" key="2">
    <source>
        <dbReference type="EMBL" id="SDL36802.1"/>
    </source>
</evidence>
<feature type="compositionally biased region" description="Basic and acidic residues" evidence="1">
    <location>
        <begin position="566"/>
        <end position="575"/>
    </location>
</feature>
<sequence>MSDNSIPVDPAEVPVFTGDLEILDEKVKALRTDGEKLSDAASDVHVTFGGLSAFYEAPEAEKLFASTLPMVGKADDMHLDVSDVASALGTYSETVRPLKNRLEQLKTEAENFRAMTIEDPDWREDGDKVEENNNRHSEIGRVWGQFQEAEVACHNAIVALVGGDALKMNGKPGQKGYYGYTGDVLSQAAEMPWGKPVEESVPWYQSYEYVGDFAVGIFVDGVWGTIKGLGTLVGVDGWDAAGQAWTGLGKLLTGLVVMAVPGAATATALLPDGKVKDWLNDSQKAVIETGKALIAYDQWDTQPGRAAGATTFNVVTTVLTGGATGAAATAGKAGAIAKGLSLVGKAGRVIDPMTYIGKGVGLSISKIGSALAVIRGVGQVQIPPLPDNAVLLPDGARLLDDGSIYLPDGTPVPRGATELPDGRITAPDDVPVVPEDAIPVTVKDKTTGAESEAFLLNDGRIVDGRMNTIQHADEAPTDIVDQPATRAETPAQQPVLVGAGTRADDAALGARMGVDAGGGDLGTGARGAADAAGGGSRDLGPGHADDLGRGTTGDQPPTSGRGSGHNGDRLNDLHRAGGHGGSGGLDDLGRSGDDAAEGGARTGEDGQNLHSEGHADDGGTPHQPADDNIPPDERDVRQTRGSVAEDVARRAADAVRVGDQPMPPPGPGPKLLGQIPESRLARNADGLITRVDGRNVEHFLKDLSFQRGAAYREARDLGTWPRKQTGACVGAVMDLRTGRVFEGINGKADDFIDPDLVHPTLADRLDSLGDPPPGPDHPLGHAEVKALNELLWERQKMGLPDGPEALADFQAAVESPYGKHLRTELPGRPAPFCVNCRHMMHGVDSLHGKFTGPAQDEYWIP</sequence>
<dbReference type="RefSeq" id="WP_093618071.1">
    <property type="nucleotide sequence ID" value="NZ_FNFF01000031.1"/>
</dbReference>
<proteinExistence type="predicted"/>
<evidence type="ECO:0000313" key="3">
    <source>
        <dbReference type="Proteomes" id="UP000199155"/>
    </source>
</evidence>
<keyword evidence="3" id="KW-1185">Reference proteome</keyword>